<dbReference type="RefSeq" id="WP_070104021.1">
    <property type="nucleotide sequence ID" value="NZ_CATYWZ010000049.1"/>
</dbReference>
<dbReference type="Proteomes" id="UP000095512">
    <property type="component" value="Unassembled WGS sequence"/>
</dbReference>
<protein>
    <submittedName>
        <fullName evidence="2">Uncharacterized BCR, YitT family COG1284</fullName>
    </submittedName>
</protein>
<dbReference type="Pfam" id="PF19700">
    <property type="entry name" value="DUF6198"/>
    <property type="match status" value="1"/>
</dbReference>
<dbReference type="InterPro" id="IPR038750">
    <property type="entry name" value="YczE/YyaS-like"/>
</dbReference>
<evidence type="ECO:0000313" key="3">
    <source>
        <dbReference type="Proteomes" id="UP000095512"/>
    </source>
</evidence>
<keyword evidence="1" id="KW-0812">Transmembrane</keyword>
<sequence>MNVEKKRRLAARTEMMLIGNLLMGTAVDFLRMSRFGTDPFTCMNLGVSGTLRIQFGTYQLLVNVLLFLLVLVKAKDCIGAGTIVNMAGIGYIADIIAVMLTKAVGDVALLPMAVRVMIMAGAVVLCSFAAAMYMEANMGIAVYDALAVIIERKTGGKIPFKIARVATDFVCVIVGFAFGSIVGVATVITAAFMGPLIQWFQKNWIKKVIEKV</sequence>
<dbReference type="AlphaFoldDB" id="A0A174LYF1"/>
<organism evidence="2 3">
    <name type="scientific">Enterocloster clostridioformis</name>
    <dbReference type="NCBI Taxonomy" id="1531"/>
    <lineage>
        <taxon>Bacteria</taxon>
        <taxon>Bacillati</taxon>
        <taxon>Bacillota</taxon>
        <taxon>Clostridia</taxon>
        <taxon>Lachnospirales</taxon>
        <taxon>Lachnospiraceae</taxon>
        <taxon>Enterocloster</taxon>
    </lineage>
</organism>
<proteinExistence type="predicted"/>
<dbReference type="PANTHER" id="PTHR40078">
    <property type="entry name" value="INTEGRAL MEMBRANE PROTEIN-RELATED"/>
    <property type="match status" value="1"/>
</dbReference>
<evidence type="ECO:0000256" key="1">
    <source>
        <dbReference type="SAM" id="Phobius"/>
    </source>
</evidence>
<keyword evidence="1" id="KW-1133">Transmembrane helix</keyword>
<evidence type="ECO:0000313" key="2">
    <source>
        <dbReference type="EMBL" id="CUP27886.1"/>
    </source>
</evidence>
<keyword evidence="1" id="KW-0472">Membrane</keyword>
<dbReference type="EMBL" id="CZAB01000027">
    <property type="protein sequence ID" value="CUP27886.1"/>
    <property type="molecule type" value="Genomic_DNA"/>
</dbReference>
<gene>
    <name evidence="2" type="ORF">ERS852480_02995</name>
</gene>
<feature type="transmembrane region" description="Helical" evidence="1">
    <location>
        <begin position="53"/>
        <end position="72"/>
    </location>
</feature>
<feature type="transmembrane region" description="Helical" evidence="1">
    <location>
        <begin position="112"/>
        <end position="133"/>
    </location>
</feature>
<feature type="transmembrane region" description="Helical" evidence="1">
    <location>
        <begin position="169"/>
        <end position="193"/>
    </location>
</feature>
<name>A0A174LYF1_9FIRM</name>
<reference evidence="2 3" key="1">
    <citation type="submission" date="2015-09" db="EMBL/GenBank/DDBJ databases">
        <authorList>
            <consortium name="Pathogen Informatics"/>
        </authorList>
    </citation>
    <scope>NUCLEOTIDE SEQUENCE [LARGE SCALE GENOMIC DNA]</scope>
    <source>
        <strain evidence="2 3">2789STDY5834865</strain>
    </source>
</reference>
<feature type="transmembrane region" description="Helical" evidence="1">
    <location>
        <begin position="15"/>
        <end position="33"/>
    </location>
</feature>
<accession>A0A174LYF1</accession>
<dbReference type="PANTHER" id="PTHR40078:SF1">
    <property type="entry name" value="INTEGRAL MEMBRANE PROTEIN"/>
    <property type="match status" value="1"/>
</dbReference>
<feature type="transmembrane region" description="Helical" evidence="1">
    <location>
        <begin position="79"/>
        <end position="100"/>
    </location>
</feature>